<evidence type="ECO:0000256" key="5">
    <source>
        <dbReference type="ARBA" id="ARBA00023242"/>
    </source>
</evidence>
<feature type="region of interest" description="Disordered" evidence="6">
    <location>
        <begin position="646"/>
        <end position="666"/>
    </location>
</feature>
<reference evidence="8" key="1">
    <citation type="submission" date="2017-08" db="EMBL/GenBank/DDBJ databases">
        <authorList>
            <person name="Cuomo C."/>
            <person name="Billmyre B."/>
            <person name="Heitman J."/>
        </authorList>
    </citation>
    <scope>NUCLEOTIDE SEQUENCE</scope>
    <source>
        <strain evidence="8">CBS 12478</strain>
    </source>
</reference>
<keyword evidence="9" id="KW-1185">Reference proteome</keyword>
<dbReference type="SUPFAM" id="SSF57701">
    <property type="entry name" value="Zn2/Cys6 DNA-binding domain"/>
    <property type="match status" value="1"/>
</dbReference>
<dbReference type="AlphaFoldDB" id="A0AAJ8MVT1"/>
<evidence type="ECO:0000256" key="3">
    <source>
        <dbReference type="ARBA" id="ARBA00023015"/>
    </source>
</evidence>
<feature type="region of interest" description="Disordered" evidence="6">
    <location>
        <begin position="114"/>
        <end position="147"/>
    </location>
</feature>
<name>A0AAJ8MVT1_9TREE</name>
<dbReference type="PANTHER" id="PTHR47338:SF29">
    <property type="entry name" value="ZN(2)-C6 FUNGAL-TYPE DOMAIN-CONTAINING PROTEIN"/>
    <property type="match status" value="1"/>
</dbReference>
<dbReference type="InterPro" id="IPR036864">
    <property type="entry name" value="Zn2-C6_fun-type_DNA-bd_sf"/>
</dbReference>
<keyword evidence="5" id="KW-0539">Nucleus</keyword>
<dbReference type="CDD" id="cd00067">
    <property type="entry name" value="GAL4"/>
    <property type="match status" value="1"/>
</dbReference>
<feature type="compositionally biased region" description="Polar residues" evidence="6">
    <location>
        <begin position="40"/>
        <end position="57"/>
    </location>
</feature>
<dbReference type="InterPro" id="IPR050815">
    <property type="entry name" value="TF_fung"/>
</dbReference>
<dbReference type="GO" id="GO:0000981">
    <property type="term" value="F:DNA-binding transcription factor activity, RNA polymerase II-specific"/>
    <property type="evidence" value="ECO:0007669"/>
    <property type="project" value="InterPro"/>
</dbReference>
<evidence type="ECO:0000256" key="1">
    <source>
        <dbReference type="ARBA" id="ARBA00004123"/>
    </source>
</evidence>
<evidence type="ECO:0000256" key="2">
    <source>
        <dbReference type="ARBA" id="ARBA00022723"/>
    </source>
</evidence>
<keyword evidence="3" id="KW-0805">Transcription regulation</keyword>
<proteinExistence type="predicted"/>
<dbReference type="PANTHER" id="PTHR47338">
    <property type="entry name" value="ZN(II)2CYS6 TRANSCRIPTION FACTOR (EUROFUNG)-RELATED"/>
    <property type="match status" value="1"/>
</dbReference>
<dbReference type="KEGG" id="ksn:43590646"/>
<evidence type="ECO:0000259" key="7">
    <source>
        <dbReference type="SMART" id="SM00066"/>
    </source>
</evidence>
<dbReference type="GeneID" id="43590646"/>
<sequence length="805" mass="89069">MQPPNQPHFNTFYTQPYSFTPVNVQNDPQHGQISPPDESASLSTSQQSYDMSYSQASFEQNSLPGEWTHAGGVGLEAEAELEVYEDYASGSRAGRDDGLVQRVFVDTGPKPLCRRLTSGSSSTDSLAEGHQDVDGRGTSPKKKPRITLPRGRACVPCRKCSGEKPCRNCDKNGTECRYEEIQRKKPRAVMLEELELEALLNLKSGQPIPKRSFSDHSVVGYTPITTPSEQSMSIEARLDSAGSQTHTPPFFDPPPVSLTLLSHRDLPPNRTALNTSITDIPPTSQLELALIQAVLPHTPFLSMPVHPGRFLAILSLPPSDPNRPHPAFLYVLFSEAVRIVEQQVPSPSLPPPPSSLFPPSFEPLVPPPCLDRNIILSQVGGTSVALLERARSELDLGIRNVDRPFDLARAAIGIARALYSRGRFIEGWNIPAMRLVTSCGLHRLTGTYIPPAGSIGPGPGGPEIMPPHYAPSHQYRHAHVPVYVTPGQAAYPSLRMRPVIVPPARDEIEVAERVMTFWAAKMQDWESGIGWGWTLCMSDEQATTQWPWGWGHIRPRIEPFGIRDLYEPMSTMHTSPQADTTYLLATKSTALLHRANSLFDLPIASHPVPLPDGRVAPTYLPPLADIQSIETALQIFRQRIPLPFHDVSRSSASTPSHPGTRPEETYDGPSDPWWICLHANLYVAEMLMYKEMANYRPEVYETSVSCARALVGLVQRIPQDKWANVDMLVALDISLASRFLFKEANRLISVGQAQAATFASEEAEILRTILAGPLGKWLPMAGLHSMIVQRVREGWPEKEGEYERV</sequence>
<evidence type="ECO:0000313" key="9">
    <source>
        <dbReference type="Proteomes" id="UP000322225"/>
    </source>
</evidence>
<feature type="region of interest" description="Disordered" evidence="6">
    <location>
        <begin position="1"/>
        <end position="57"/>
    </location>
</feature>
<dbReference type="InterPro" id="IPR001138">
    <property type="entry name" value="Zn2Cys6_DnaBD"/>
</dbReference>
<dbReference type="GO" id="GO:0005634">
    <property type="term" value="C:nucleus"/>
    <property type="evidence" value="ECO:0007669"/>
    <property type="project" value="UniProtKB-SubCell"/>
</dbReference>
<feature type="domain" description="Zn(2)-C6 fungal-type" evidence="7">
    <location>
        <begin position="148"/>
        <end position="187"/>
    </location>
</feature>
<dbReference type="RefSeq" id="XP_065823207.1">
    <property type="nucleotide sequence ID" value="XM_065967135.1"/>
</dbReference>
<gene>
    <name evidence="8" type="ORF">CI109_102319</name>
</gene>
<dbReference type="Proteomes" id="UP000322225">
    <property type="component" value="Chromosome 4"/>
</dbReference>
<dbReference type="GO" id="GO:0008270">
    <property type="term" value="F:zinc ion binding"/>
    <property type="evidence" value="ECO:0007669"/>
    <property type="project" value="InterPro"/>
</dbReference>
<dbReference type="CDD" id="cd12148">
    <property type="entry name" value="fungal_TF_MHR"/>
    <property type="match status" value="1"/>
</dbReference>
<dbReference type="Pfam" id="PF00172">
    <property type="entry name" value="Zn_clus"/>
    <property type="match status" value="1"/>
</dbReference>
<reference evidence="8" key="2">
    <citation type="submission" date="2024-01" db="EMBL/GenBank/DDBJ databases">
        <title>Comparative genomics of Cryptococcus and Kwoniella reveals pathogenesis evolution and contrasting modes of karyotype evolution via chromosome fusion or intercentromeric recombination.</title>
        <authorList>
            <person name="Coelho M.A."/>
            <person name="David-Palma M."/>
            <person name="Shea T."/>
            <person name="Bowers K."/>
            <person name="McGinley-Smith S."/>
            <person name="Mohammad A.W."/>
            <person name="Gnirke A."/>
            <person name="Yurkov A.M."/>
            <person name="Nowrousian M."/>
            <person name="Sun S."/>
            <person name="Cuomo C.A."/>
            <person name="Heitman J."/>
        </authorList>
    </citation>
    <scope>NUCLEOTIDE SEQUENCE</scope>
    <source>
        <strain evidence="8">CBS 12478</strain>
    </source>
</reference>
<keyword evidence="4" id="KW-0804">Transcription</keyword>
<feature type="compositionally biased region" description="Polar residues" evidence="6">
    <location>
        <begin position="7"/>
        <end position="32"/>
    </location>
</feature>
<dbReference type="SMART" id="SM00066">
    <property type="entry name" value="GAL4"/>
    <property type="match status" value="1"/>
</dbReference>
<dbReference type="Gene3D" id="4.10.240.10">
    <property type="entry name" value="Zn(2)-C6 fungal-type DNA-binding domain"/>
    <property type="match status" value="1"/>
</dbReference>
<accession>A0AAJ8MVT1</accession>
<evidence type="ECO:0000313" key="8">
    <source>
        <dbReference type="EMBL" id="WWD17875.1"/>
    </source>
</evidence>
<dbReference type="EMBL" id="CP144054">
    <property type="protein sequence ID" value="WWD17875.1"/>
    <property type="molecule type" value="Genomic_DNA"/>
</dbReference>
<evidence type="ECO:0000256" key="4">
    <source>
        <dbReference type="ARBA" id="ARBA00023163"/>
    </source>
</evidence>
<keyword evidence="2" id="KW-0479">Metal-binding</keyword>
<organism evidence="8 9">
    <name type="scientific">Kwoniella shandongensis</name>
    <dbReference type="NCBI Taxonomy" id="1734106"/>
    <lineage>
        <taxon>Eukaryota</taxon>
        <taxon>Fungi</taxon>
        <taxon>Dikarya</taxon>
        <taxon>Basidiomycota</taxon>
        <taxon>Agaricomycotina</taxon>
        <taxon>Tremellomycetes</taxon>
        <taxon>Tremellales</taxon>
        <taxon>Cryptococcaceae</taxon>
        <taxon>Kwoniella</taxon>
    </lineage>
</organism>
<comment type="subcellular location">
    <subcellularLocation>
        <location evidence="1">Nucleus</location>
    </subcellularLocation>
</comment>
<protein>
    <recommendedName>
        <fullName evidence="7">Zn(2)-C6 fungal-type domain-containing protein</fullName>
    </recommendedName>
</protein>
<evidence type="ECO:0000256" key="6">
    <source>
        <dbReference type="SAM" id="MobiDB-lite"/>
    </source>
</evidence>